<evidence type="ECO:0000259" key="7">
    <source>
        <dbReference type="PROSITE" id="PS51007"/>
    </source>
</evidence>
<keyword evidence="5 6" id="KW-0408">Iron</keyword>
<evidence type="ECO:0000256" key="4">
    <source>
        <dbReference type="ARBA" id="ARBA00022982"/>
    </source>
</evidence>
<organism evidence="8">
    <name type="scientific">Chlorobium phaeobacteroides (strain BS1)</name>
    <dbReference type="NCBI Taxonomy" id="331678"/>
    <lineage>
        <taxon>Bacteria</taxon>
        <taxon>Pseudomonadati</taxon>
        <taxon>Chlorobiota</taxon>
        <taxon>Chlorobiia</taxon>
        <taxon>Chlorobiales</taxon>
        <taxon>Chlorobiaceae</taxon>
        <taxon>Chlorobium/Pelodictyon group</taxon>
        <taxon>Chlorobium</taxon>
    </lineage>
</organism>
<name>B3EJX0_CHLPB</name>
<dbReference type="AlphaFoldDB" id="B3EJX0"/>
<dbReference type="HOGENOM" id="CLU_1193100_0_0_10"/>
<protein>
    <submittedName>
        <fullName evidence="8">Cytochrome c class I</fullName>
    </submittedName>
</protein>
<dbReference type="GO" id="GO:0009055">
    <property type="term" value="F:electron transfer activity"/>
    <property type="evidence" value="ECO:0007669"/>
    <property type="project" value="InterPro"/>
</dbReference>
<dbReference type="SUPFAM" id="SSF46626">
    <property type="entry name" value="Cytochrome c"/>
    <property type="match status" value="1"/>
</dbReference>
<dbReference type="OrthoDB" id="9811281at2"/>
<keyword evidence="4" id="KW-0249">Electron transport</keyword>
<gene>
    <name evidence="8" type="ordered locus">Cphamn1_0050</name>
</gene>
<evidence type="ECO:0000256" key="3">
    <source>
        <dbReference type="ARBA" id="ARBA00022723"/>
    </source>
</evidence>
<keyword evidence="3 6" id="KW-0479">Metal-binding</keyword>
<evidence type="ECO:0000313" key="8">
    <source>
        <dbReference type="EMBL" id="ACE03038.1"/>
    </source>
</evidence>
<evidence type="ECO:0000256" key="2">
    <source>
        <dbReference type="ARBA" id="ARBA00022617"/>
    </source>
</evidence>
<dbReference type="InterPro" id="IPR009056">
    <property type="entry name" value="Cyt_c-like_dom"/>
</dbReference>
<keyword evidence="1" id="KW-0813">Transport</keyword>
<evidence type="ECO:0000256" key="5">
    <source>
        <dbReference type="ARBA" id="ARBA00023004"/>
    </source>
</evidence>
<dbReference type="eggNOG" id="COG3245">
    <property type="taxonomic scope" value="Bacteria"/>
</dbReference>
<dbReference type="Gene3D" id="1.10.760.10">
    <property type="entry name" value="Cytochrome c-like domain"/>
    <property type="match status" value="1"/>
</dbReference>
<dbReference type="PRINTS" id="PR00607">
    <property type="entry name" value="CYTCHROMECIE"/>
</dbReference>
<proteinExistence type="predicted"/>
<dbReference type="Pfam" id="PF13442">
    <property type="entry name" value="Cytochrome_CBB3"/>
    <property type="match status" value="1"/>
</dbReference>
<feature type="domain" description="Cytochrome c" evidence="7">
    <location>
        <begin position="146"/>
        <end position="229"/>
    </location>
</feature>
<keyword evidence="2 6" id="KW-0349">Heme</keyword>
<dbReference type="EMBL" id="CP001101">
    <property type="protein sequence ID" value="ACE03038.1"/>
    <property type="molecule type" value="Genomic_DNA"/>
</dbReference>
<evidence type="ECO:0000256" key="1">
    <source>
        <dbReference type="ARBA" id="ARBA00022448"/>
    </source>
</evidence>
<dbReference type="GO" id="GO:0020037">
    <property type="term" value="F:heme binding"/>
    <property type="evidence" value="ECO:0007669"/>
    <property type="project" value="InterPro"/>
</dbReference>
<evidence type="ECO:0000256" key="6">
    <source>
        <dbReference type="PROSITE-ProRule" id="PRU00433"/>
    </source>
</evidence>
<dbReference type="PANTHER" id="PTHR40942">
    <property type="match status" value="1"/>
</dbReference>
<sequence length="232" mass="26413">MAFLSDTTYLFQVSDWVIENKGPIVLPPGKATFIDSYPGILKFVKLNNQNVFEDFTVHFPSERKYRYNGMTKDQVERIGEEQLIIRTIDLKPGMYAWVEYSITLGMGLMTGKEQNLTMIKVDEDEEYIKNGSEKSTDNKYDYLSSYDIVDGEKIYELNCADCHAEGVLNSPRVGDIGEWENRIKQGILAMIDKTIKGYKSDGYMPAKGGAVHLSNERFANAVAYMVYQSTEK</sequence>
<dbReference type="InterPro" id="IPR036909">
    <property type="entry name" value="Cyt_c-like_dom_sf"/>
</dbReference>
<reference evidence="8" key="1">
    <citation type="submission" date="2008-06" db="EMBL/GenBank/DDBJ databases">
        <title>Complete sequence of Chlorobium phaeobacteroides BS1.</title>
        <authorList>
            <consortium name="US DOE Joint Genome Institute"/>
            <person name="Lucas S."/>
            <person name="Copeland A."/>
            <person name="Lapidus A."/>
            <person name="Glavina del Rio T."/>
            <person name="Dalin E."/>
            <person name="Tice H."/>
            <person name="Bruce D."/>
            <person name="Goodwin L."/>
            <person name="Pitluck S."/>
            <person name="Schmutz J."/>
            <person name="Larimer F."/>
            <person name="Land M."/>
            <person name="Hauser L."/>
            <person name="Kyrpides N."/>
            <person name="Ovchinnikova G."/>
            <person name="Li T."/>
            <person name="Liu Z."/>
            <person name="Zhao F."/>
            <person name="Overmann J."/>
            <person name="Bryant D.A."/>
            <person name="Richardson P."/>
        </authorList>
    </citation>
    <scope>NUCLEOTIDE SEQUENCE [LARGE SCALE GENOMIC DNA]</scope>
    <source>
        <strain evidence="8">BS1</strain>
    </source>
</reference>
<dbReference type="PROSITE" id="PS51007">
    <property type="entry name" value="CYTC"/>
    <property type="match status" value="1"/>
</dbReference>
<dbReference type="KEGG" id="cpb:Cphamn1_0050"/>
<accession>B3EJX0</accession>
<dbReference type="InterPro" id="IPR002323">
    <property type="entry name" value="Cyt_CIE"/>
</dbReference>
<dbReference type="PANTHER" id="PTHR40942:SF4">
    <property type="entry name" value="CYTOCHROME C5"/>
    <property type="match status" value="1"/>
</dbReference>
<dbReference type="STRING" id="331678.Cphamn1_0050"/>
<dbReference type="GO" id="GO:0005506">
    <property type="term" value="F:iron ion binding"/>
    <property type="evidence" value="ECO:0007669"/>
    <property type="project" value="InterPro"/>
</dbReference>